<dbReference type="EMBL" id="VSRR010019238">
    <property type="protein sequence ID" value="MPC62044.1"/>
    <property type="molecule type" value="Genomic_DNA"/>
</dbReference>
<name>A0A5B7GZI4_PORTR</name>
<organism evidence="1 2">
    <name type="scientific">Portunus trituberculatus</name>
    <name type="common">Swimming crab</name>
    <name type="synonym">Neptunus trituberculatus</name>
    <dbReference type="NCBI Taxonomy" id="210409"/>
    <lineage>
        <taxon>Eukaryota</taxon>
        <taxon>Metazoa</taxon>
        <taxon>Ecdysozoa</taxon>
        <taxon>Arthropoda</taxon>
        <taxon>Crustacea</taxon>
        <taxon>Multicrustacea</taxon>
        <taxon>Malacostraca</taxon>
        <taxon>Eumalacostraca</taxon>
        <taxon>Eucarida</taxon>
        <taxon>Decapoda</taxon>
        <taxon>Pleocyemata</taxon>
        <taxon>Brachyura</taxon>
        <taxon>Eubrachyura</taxon>
        <taxon>Portunoidea</taxon>
        <taxon>Portunidae</taxon>
        <taxon>Portuninae</taxon>
        <taxon>Portunus</taxon>
    </lineage>
</organism>
<dbReference type="Proteomes" id="UP000324222">
    <property type="component" value="Unassembled WGS sequence"/>
</dbReference>
<dbReference type="AlphaFoldDB" id="A0A5B7GZI4"/>
<evidence type="ECO:0000313" key="1">
    <source>
        <dbReference type="EMBL" id="MPC62044.1"/>
    </source>
</evidence>
<comment type="caution">
    <text evidence="1">The sequence shown here is derived from an EMBL/GenBank/DDBJ whole genome shotgun (WGS) entry which is preliminary data.</text>
</comment>
<accession>A0A5B7GZI4</accession>
<sequence>MVREDGSKEGGMSLHGLKHAVSRAWEVLQHPRLCNIFSSHEHPFTMLLEISLRNCADFFGKVPGGMDEILTPISVVRHKPK</sequence>
<gene>
    <name evidence="1" type="ORF">E2C01_056124</name>
</gene>
<evidence type="ECO:0000313" key="2">
    <source>
        <dbReference type="Proteomes" id="UP000324222"/>
    </source>
</evidence>
<reference evidence="1 2" key="1">
    <citation type="submission" date="2019-05" db="EMBL/GenBank/DDBJ databases">
        <title>Another draft genome of Portunus trituberculatus and its Hox gene families provides insights of decapod evolution.</title>
        <authorList>
            <person name="Jeong J.-H."/>
            <person name="Song I."/>
            <person name="Kim S."/>
            <person name="Choi T."/>
            <person name="Kim D."/>
            <person name="Ryu S."/>
            <person name="Kim W."/>
        </authorList>
    </citation>
    <scope>NUCLEOTIDE SEQUENCE [LARGE SCALE GENOMIC DNA]</scope>
    <source>
        <tissue evidence="1">Muscle</tissue>
    </source>
</reference>
<proteinExistence type="predicted"/>
<keyword evidence="2" id="KW-1185">Reference proteome</keyword>
<protein>
    <submittedName>
        <fullName evidence="1">Uncharacterized protein</fullName>
    </submittedName>
</protein>